<feature type="region of interest" description="Disordered" evidence="1">
    <location>
        <begin position="1"/>
        <end position="34"/>
    </location>
</feature>
<dbReference type="EMBL" id="JACBKZ010000004">
    <property type="protein sequence ID" value="KAF5951668.1"/>
    <property type="molecule type" value="Genomic_DNA"/>
</dbReference>
<keyword evidence="3" id="KW-1185">Reference proteome</keyword>
<feature type="region of interest" description="Disordered" evidence="1">
    <location>
        <begin position="88"/>
        <end position="120"/>
    </location>
</feature>
<evidence type="ECO:0000256" key="1">
    <source>
        <dbReference type="SAM" id="MobiDB-lite"/>
    </source>
</evidence>
<proteinExistence type="predicted"/>
<dbReference type="Proteomes" id="UP000593564">
    <property type="component" value="Unassembled WGS sequence"/>
</dbReference>
<feature type="compositionally biased region" description="Low complexity" evidence="1">
    <location>
        <begin position="25"/>
        <end position="34"/>
    </location>
</feature>
<sequence length="120" mass="12641">MTALQNSAHSELSFNSPTPPPPIKAAPTPSSTATATSAAVVSRAISGQFYLLLNLSGDSNASGSPLLSRLDENIPAPDDLMNIGLANDLVRRDDPPPTAYLSDTGKNPPRRRKNGDFMPL</sequence>
<evidence type="ECO:0000313" key="3">
    <source>
        <dbReference type="Proteomes" id="UP000593564"/>
    </source>
</evidence>
<gene>
    <name evidence="2" type="ORF">HYC85_009612</name>
</gene>
<accession>A0A7J7HI53</accession>
<reference evidence="2 3" key="2">
    <citation type="submission" date="2020-07" db="EMBL/GenBank/DDBJ databases">
        <title>Genome assembly of wild tea tree DASZ reveals pedigree and selection history of tea varieties.</title>
        <authorList>
            <person name="Zhang W."/>
        </authorList>
    </citation>
    <scope>NUCLEOTIDE SEQUENCE [LARGE SCALE GENOMIC DNA]</scope>
    <source>
        <strain evidence="3">cv. G240</strain>
        <tissue evidence="2">Leaf</tissue>
    </source>
</reference>
<feature type="compositionally biased region" description="Polar residues" evidence="1">
    <location>
        <begin position="1"/>
        <end position="15"/>
    </location>
</feature>
<organism evidence="2 3">
    <name type="scientific">Camellia sinensis</name>
    <name type="common">Tea plant</name>
    <name type="synonym">Thea sinensis</name>
    <dbReference type="NCBI Taxonomy" id="4442"/>
    <lineage>
        <taxon>Eukaryota</taxon>
        <taxon>Viridiplantae</taxon>
        <taxon>Streptophyta</taxon>
        <taxon>Embryophyta</taxon>
        <taxon>Tracheophyta</taxon>
        <taxon>Spermatophyta</taxon>
        <taxon>Magnoliopsida</taxon>
        <taxon>eudicotyledons</taxon>
        <taxon>Gunneridae</taxon>
        <taxon>Pentapetalae</taxon>
        <taxon>asterids</taxon>
        <taxon>Ericales</taxon>
        <taxon>Theaceae</taxon>
        <taxon>Camellia</taxon>
    </lineage>
</organism>
<name>A0A7J7HI53_CAMSI</name>
<comment type="caution">
    <text evidence="2">The sequence shown here is derived from an EMBL/GenBank/DDBJ whole genome shotgun (WGS) entry which is preliminary data.</text>
</comment>
<reference evidence="3" key="1">
    <citation type="journal article" date="2020" name="Nat. Commun.">
        <title>Genome assembly of wild tea tree DASZ reveals pedigree and selection history of tea varieties.</title>
        <authorList>
            <person name="Zhang W."/>
            <person name="Zhang Y."/>
            <person name="Qiu H."/>
            <person name="Guo Y."/>
            <person name="Wan H."/>
            <person name="Zhang X."/>
            <person name="Scossa F."/>
            <person name="Alseekh S."/>
            <person name="Zhang Q."/>
            <person name="Wang P."/>
            <person name="Xu L."/>
            <person name="Schmidt M.H."/>
            <person name="Jia X."/>
            <person name="Li D."/>
            <person name="Zhu A."/>
            <person name="Guo F."/>
            <person name="Chen W."/>
            <person name="Ni D."/>
            <person name="Usadel B."/>
            <person name="Fernie A.R."/>
            <person name="Wen W."/>
        </authorList>
    </citation>
    <scope>NUCLEOTIDE SEQUENCE [LARGE SCALE GENOMIC DNA]</scope>
    <source>
        <strain evidence="3">cv. G240</strain>
    </source>
</reference>
<dbReference type="AlphaFoldDB" id="A0A7J7HI53"/>
<protein>
    <submittedName>
        <fullName evidence="2">Uncharacterized protein</fullName>
    </submittedName>
</protein>
<evidence type="ECO:0000313" key="2">
    <source>
        <dbReference type="EMBL" id="KAF5951668.1"/>
    </source>
</evidence>